<evidence type="ECO:0000256" key="3">
    <source>
        <dbReference type="SAM" id="Phobius"/>
    </source>
</evidence>
<name>A0ABR9ZMC8_9FIRM</name>
<reference evidence="4 5" key="1">
    <citation type="submission" date="2020-11" db="EMBL/GenBank/DDBJ databases">
        <title>Fusibacter basophilias sp. nov.</title>
        <authorList>
            <person name="Qiu D."/>
        </authorList>
    </citation>
    <scope>NUCLEOTIDE SEQUENCE [LARGE SCALE GENOMIC DNA]</scope>
    <source>
        <strain evidence="4 5">Q10-2</strain>
    </source>
</reference>
<dbReference type="PANTHER" id="PTHR37313:SF2">
    <property type="entry name" value="UPF0749 PROTEIN YLXX"/>
    <property type="match status" value="1"/>
</dbReference>
<keyword evidence="2" id="KW-0175">Coiled coil</keyword>
<gene>
    <name evidence="4" type="ORF">ISU02_00680</name>
</gene>
<feature type="transmembrane region" description="Helical" evidence="3">
    <location>
        <begin position="6"/>
        <end position="26"/>
    </location>
</feature>
<keyword evidence="3" id="KW-1133">Transmembrane helix</keyword>
<evidence type="ECO:0000313" key="5">
    <source>
        <dbReference type="Proteomes" id="UP000614200"/>
    </source>
</evidence>
<protein>
    <submittedName>
        <fullName evidence="4">DUF881 domain-containing protein</fullName>
    </submittedName>
</protein>
<accession>A0ABR9ZMC8</accession>
<keyword evidence="5" id="KW-1185">Reference proteome</keyword>
<dbReference type="EMBL" id="JADKNH010000001">
    <property type="protein sequence ID" value="MBF4691607.1"/>
    <property type="molecule type" value="Genomic_DNA"/>
</dbReference>
<organism evidence="4 5">
    <name type="scientific">Fusibacter ferrireducens</name>
    <dbReference type="NCBI Taxonomy" id="2785058"/>
    <lineage>
        <taxon>Bacteria</taxon>
        <taxon>Bacillati</taxon>
        <taxon>Bacillota</taxon>
        <taxon>Clostridia</taxon>
        <taxon>Eubacteriales</taxon>
        <taxon>Eubacteriales Family XII. Incertae Sedis</taxon>
        <taxon>Fusibacter</taxon>
    </lineage>
</organism>
<keyword evidence="3" id="KW-0472">Membrane</keyword>
<dbReference type="Pfam" id="PF05949">
    <property type="entry name" value="DUF881"/>
    <property type="match status" value="1"/>
</dbReference>
<evidence type="ECO:0000313" key="4">
    <source>
        <dbReference type="EMBL" id="MBF4691607.1"/>
    </source>
</evidence>
<dbReference type="Gene3D" id="3.30.70.1880">
    <property type="entry name" value="Protein of unknown function DUF881"/>
    <property type="match status" value="1"/>
</dbReference>
<sequence length="236" mass="25979">MKTDKIWIGVACVILGVFIAFQMKFIQGTYLDGSTPTQKTTEILNEMATVKAEKKALIEEVENLEKQLEAIQGSASEESAIVKNLTDELNKFKAFSGRTKVAGQGILVTIDNPPTDGSYGLELNIAYDYKLILELLNELNSAGAEAISINEQRVINSTEVRLAGSQMNVNTIPISPPFIIKGIGNSKTMDGALNMRFGIIESIRDRGYYVEVKPVENIEVPAFNGTYKFKYANTVK</sequence>
<dbReference type="PANTHER" id="PTHR37313">
    <property type="entry name" value="UPF0749 PROTEIN RV1825"/>
    <property type="match status" value="1"/>
</dbReference>
<dbReference type="Proteomes" id="UP000614200">
    <property type="component" value="Unassembled WGS sequence"/>
</dbReference>
<proteinExistence type="inferred from homology"/>
<comment type="caution">
    <text evidence="4">The sequence shown here is derived from an EMBL/GenBank/DDBJ whole genome shotgun (WGS) entry which is preliminary data.</text>
</comment>
<evidence type="ECO:0000256" key="1">
    <source>
        <dbReference type="ARBA" id="ARBA00009108"/>
    </source>
</evidence>
<dbReference type="RefSeq" id="WP_194699853.1">
    <property type="nucleotide sequence ID" value="NZ_JADKNH010000001.1"/>
</dbReference>
<evidence type="ECO:0000256" key="2">
    <source>
        <dbReference type="SAM" id="Coils"/>
    </source>
</evidence>
<keyword evidence="3" id="KW-0812">Transmembrane</keyword>
<feature type="coiled-coil region" evidence="2">
    <location>
        <begin position="47"/>
        <end position="74"/>
    </location>
</feature>
<comment type="similarity">
    <text evidence="1">Belongs to the UPF0749 family.</text>
</comment>
<dbReference type="InterPro" id="IPR010273">
    <property type="entry name" value="DUF881"/>
</dbReference>